<evidence type="ECO:0000256" key="1">
    <source>
        <dbReference type="ARBA" id="ARBA00000235"/>
    </source>
</evidence>
<comment type="catalytic activity">
    <reaction evidence="4">
        <text>a phosphate monoester + H2O = an alcohol + phosphate</text>
        <dbReference type="Rhea" id="RHEA:15017"/>
        <dbReference type="ChEBI" id="CHEBI:15377"/>
        <dbReference type="ChEBI" id="CHEBI:30879"/>
        <dbReference type="ChEBI" id="CHEBI:43474"/>
        <dbReference type="ChEBI" id="CHEBI:67140"/>
        <dbReference type="EC" id="3.1.3.2"/>
    </reaction>
    <physiologicalReaction direction="left-to-right" evidence="4">
        <dbReference type="Rhea" id="RHEA:15018"/>
    </physiologicalReaction>
</comment>
<accession>F7ABH0</accession>
<keyword evidence="9" id="KW-1185">Reference proteome</keyword>
<name>F7ABH0_ORNAN</name>
<dbReference type="Pfam" id="PF00328">
    <property type="entry name" value="His_Phos_2"/>
    <property type="match status" value="1"/>
</dbReference>
<dbReference type="GO" id="GO:2001311">
    <property type="term" value="P:lysobisphosphatidic acid metabolic process"/>
    <property type="evidence" value="ECO:0000318"/>
    <property type="project" value="GO_Central"/>
</dbReference>
<dbReference type="InParanoid" id="F7ABH0"/>
<sequence>MNEGGPAGAKGACAGPREGRGGAAPCRAGAPGSCSSRVGGPAAGGPQGAGRRTRSPVGPRALGLWQRRRGEAGRGPGGCSAAGRKEGRTDRGREGGTEGGREVQTHARAFPASPLPMRPGGFGLRLWAPVGVLTSLTSLACCLHGRSRAVLAEAGDERRRPLELRLVLVVFRHGARTPLKPLPQQHQRQVEWSPTLLEVPAQTRFDYTVTDLAGGPRPPSPYDNQYQGTKLKGGVVAGQLTTVGMQQMFALGERLRRSYVEDVHFLSPTFKPVEVSVRSTNIYRNLESTRCLLAGLFQRQKEGPVTILTDEAGSEILYPNSLNCRSLRHITRDRKLAASQQPGISADLKKVQEEMGFQGREDVDFFLLLDNALAEQIHGLPSCPLLKKFTPVIERRAVDTILYMMGRGDREGLQMAVGPLLYTLQRNLLEAVGSDPPSSETRKLYLYAAHDVTLMPLLMALGIFDKKWPPYAADLALELYQHQESREWFVRLSYLGQEQVARGCSSGMCPLEEFLSALAPYSVSPNQYSSLCTSIELPAARDP</sequence>
<dbReference type="OMA" id="SWPPFTS"/>
<dbReference type="AlphaFoldDB" id="F7ABH0"/>
<dbReference type="InterPro" id="IPR029033">
    <property type="entry name" value="His_PPase_superfam"/>
</dbReference>
<dbReference type="SUPFAM" id="SSF53254">
    <property type="entry name" value="Phosphoglycerate mutase-like"/>
    <property type="match status" value="1"/>
</dbReference>
<dbReference type="GO" id="GO:0005739">
    <property type="term" value="C:mitochondrion"/>
    <property type="evidence" value="ECO:0000318"/>
    <property type="project" value="GO_Central"/>
</dbReference>
<dbReference type="InterPro" id="IPR033379">
    <property type="entry name" value="Acid_Pase_AS"/>
</dbReference>
<protein>
    <recommendedName>
        <fullName evidence="6">Lysophosphatidic acid phosphatase type 6</fullName>
        <ecNumber evidence="3">3.1.3.2</ecNumber>
    </recommendedName>
</protein>
<dbReference type="Gene3D" id="3.40.50.1240">
    <property type="entry name" value="Phosphoglycerate mutase-like"/>
    <property type="match status" value="1"/>
</dbReference>
<dbReference type="HOGENOM" id="CLU_030431_5_0_1"/>
<dbReference type="PANTHER" id="PTHR11567">
    <property type="entry name" value="ACID PHOSPHATASE-RELATED"/>
    <property type="match status" value="1"/>
</dbReference>
<evidence type="ECO:0000256" key="6">
    <source>
        <dbReference type="ARBA" id="ARBA00071693"/>
    </source>
</evidence>
<evidence type="ECO:0000313" key="8">
    <source>
        <dbReference type="Ensembl" id="ENSOANP00000004465.3"/>
    </source>
</evidence>
<dbReference type="Proteomes" id="UP000002279">
    <property type="component" value="Unplaced"/>
</dbReference>
<evidence type="ECO:0000256" key="2">
    <source>
        <dbReference type="ARBA" id="ARBA00005375"/>
    </source>
</evidence>
<dbReference type="GeneTree" id="ENSGT00940000158408"/>
<evidence type="ECO:0000256" key="4">
    <source>
        <dbReference type="ARBA" id="ARBA00033695"/>
    </source>
</evidence>
<dbReference type="InterPro" id="IPR000560">
    <property type="entry name" value="His_Pase_clade-2"/>
</dbReference>
<dbReference type="FunCoup" id="F7ABH0">
    <property type="interactions" value="669"/>
</dbReference>
<dbReference type="FunFam" id="3.40.50.1240:FF:000030">
    <property type="entry name" value="Lysophosphatidic acid phosphatase type 6"/>
    <property type="match status" value="1"/>
</dbReference>
<dbReference type="CDD" id="cd07061">
    <property type="entry name" value="HP_HAP_like"/>
    <property type="match status" value="1"/>
</dbReference>
<dbReference type="GO" id="GO:0052642">
    <property type="term" value="F:lysophosphatidic acid phosphatase activity"/>
    <property type="evidence" value="ECO:0000318"/>
    <property type="project" value="GO_Central"/>
</dbReference>
<gene>
    <name evidence="8" type="primary">ACP6</name>
</gene>
<dbReference type="PROSITE" id="PS00616">
    <property type="entry name" value="HIS_ACID_PHOSPHAT_1"/>
    <property type="match status" value="1"/>
</dbReference>
<feature type="region of interest" description="Disordered" evidence="7">
    <location>
        <begin position="1"/>
        <end position="101"/>
    </location>
</feature>
<reference evidence="8" key="1">
    <citation type="submission" date="2025-08" db="UniProtKB">
        <authorList>
            <consortium name="Ensembl"/>
        </authorList>
    </citation>
    <scope>IDENTIFICATION</scope>
    <source>
        <strain evidence="8">Glennie</strain>
    </source>
</reference>
<dbReference type="GO" id="GO:0003993">
    <property type="term" value="F:acid phosphatase activity"/>
    <property type="evidence" value="ECO:0007669"/>
    <property type="project" value="UniProtKB-EC"/>
</dbReference>
<evidence type="ECO:0000313" key="9">
    <source>
        <dbReference type="Proteomes" id="UP000002279"/>
    </source>
</evidence>
<dbReference type="STRING" id="9258.ENSOANP00000004465"/>
<comment type="similarity">
    <text evidence="2">Belongs to the histidine acid phosphatase family.</text>
</comment>
<feature type="compositionally biased region" description="Low complexity" evidence="7">
    <location>
        <begin position="23"/>
        <end position="32"/>
    </location>
</feature>
<reference evidence="8" key="2">
    <citation type="submission" date="2025-09" db="UniProtKB">
        <authorList>
            <consortium name="Ensembl"/>
        </authorList>
    </citation>
    <scope>IDENTIFICATION</scope>
    <source>
        <strain evidence="8">Glennie</strain>
    </source>
</reference>
<organism evidence="8 9">
    <name type="scientific">Ornithorhynchus anatinus</name>
    <name type="common">Duckbill platypus</name>
    <dbReference type="NCBI Taxonomy" id="9258"/>
    <lineage>
        <taxon>Eukaryota</taxon>
        <taxon>Metazoa</taxon>
        <taxon>Chordata</taxon>
        <taxon>Craniata</taxon>
        <taxon>Vertebrata</taxon>
        <taxon>Euteleostomi</taxon>
        <taxon>Mammalia</taxon>
        <taxon>Monotremata</taxon>
        <taxon>Ornithorhynchidae</taxon>
        <taxon>Ornithorhynchus</taxon>
    </lineage>
</organism>
<dbReference type="Ensembl" id="ENSOANT00000004466.3">
    <property type="protein sequence ID" value="ENSOANP00000004465.3"/>
    <property type="gene ID" value="ENSOANG00000002805.3"/>
</dbReference>
<dbReference type="Bgee" id="ENSOANG00000002805">
    <property type="expression patterns" value="Expressed in heart and 7 other cell types or tissues"/>
</dbReference>
<evidence type="ECO:0000256" key="7">
    <source>
        <dbReference type="SAM" id="MobiDB-lite"/>
    </source>
</evidence>
<dbReference type="PANTHER" id="PTHR11567:SF202">
    <property type="entry name" value="LYSOPHOSPHATIDIC ACID PHOSPHATASE TYPE 6"/>
    <property type="match status" value="1"/>
</dbReference>
<feature type="compositionally biased region" description="Basic and acidic residues" evidence="7">
    <location>
        <begin position="83"/>
        <end position="101"/>
    </location>
</feature>
<evidence type="ECO:0000256" key="5">
    <source>
        <dbReference type="ARBA" id="ARBA00053526"/>
    </source>
</evidence>
<comment type="function">
    <text evidence="5">Hydrolyzes lysophosphatidic acid (LPA) containing a medium length fatty acid chain to the corresponding monoacylglycerol. Has highest activity with lysophosphatidic acid containing myristate (C14:0), monounsaturated oleate (C18:1) or palmitate (C16:0), and lower activity with C18:0 and C6:0 lysophosphatidic acid.</text>
</comment>
<dbReference type="EC" id="3.1.3.2" evidence="3"/>
<dbReference type="eggNOG" id="KOG3720">
    <property type="taxonomic scope" value="Eukaryota"/>
</dbReference>
<dbReference type="InterPro" id="IPR050645">
    <property type="entry name" value="Histidine_acid_phosphatase"/>
</dbReference>
<comment type="catalytic activity">
    <reaction evidence="1">
        <text>1-(9Z-octadecenoyl)-sn-glycero-3-phosphate + H2O = 1-(9Z-octadecenoyl)-sn-glycerol + phosphate</text>
        <dbReference type="Rhea" id="RHEA:39835"/>
        <dbReference type="ChEBI" id="CHEBI:15377"/>
        <dbReference type="ChEBI" id="CHEBI:43474"/>
        <dbReference type="ChEBI" id="CHEBI:74544"/>
        <dbReference type="ChEBI" id="CHEBI:75757"/>
    </reaction>
    <physiologicalReaction direction="left-to-right" evidence="1">
        <dbReference type="Rhea" id="RHEA:39836"/>
    </physiologicalReaction>
</comment>
<proteinExistence type="inferred from homology"/>
<evidence type="ECO:0000256" key="3">
    <source>
        <dbReference type="ARBA" id="ARBA00012646"/>
    </source>
</evidence>